<name>Q72BS0_NITV2</name>
<sequence>MTDWEKGTYGSPYDLNPFPKRLQGKDAAARCFLQWQHRAPCLIVSLNPFSAGPTGSFSWRKTVISPGRSEILTGTTGKPQGNALWHCWRPMV</sequence>
<evidence type="ECO:0000313" key="2">
    <source>
        <dbReference type="Proteomes" id="UP000002194"/>
    </source>
</evidence>
<dbReference type="EnsemblBacteria" id="AAS96042">
    <property type="protein sequence ID" value="AAS96042"/>
    <property type="gene ID" value="DVU_1564"/>
</dbReference>
<protein>
    <submittedName>
        <fullName evidence="1">Uncharacterized protein</fullName>
    </submittedName>
</protein>
<accession>Q72BS0</accession>
<dbReference type="Proteomes" id="UP000002194">
    <property type="component" value="Chromosome"/>
</dbReference>
<dbReference type="EMBL" id="AE017285">
    <property type="protein sequence ID" value="AAS96042.1"/>
    <property type="molecule type" value="Genomic_DNA"/>
</dbReference>
<dbReference type="AlphaFoldDB" id="Q72BS0"/>
<keyword evidence="2" id="KW-1185">Reference proteome</keyword>
<dbReference type="HOGENOM" id="CLU_2408534_0_0_7"/>
<organism evidence="1 2">
    <name type="scientific">Nitratidesulfovibrio vulgaris (strain ATCC 29579 / DSM 644 / CCUG 34227 / NCIMB 8303 / VKM B-1760 / Hildenborough)</name>
    <name type="common">Desulfovibrio vulgaris</name>
    <dbReference type="NCBI Taxonomy" id="882"/>
    <lineage>
        <taxon>Bacteria</taxon>
        <taxon>Pseudomonadati</taxon>
        <taxon>Thermodesulfobacteriota</taxon>
        <taxon>Desulfovibrionia</taxon>
        <taxon>Desulfovibrionales</taxon>
        <taxon>Desulfovibrionaceae</taxon>
        <taxon>Nitratidesulfovibrio</taxon>
    </lineage>
</organism>
<gene>
    <name evidence="1" type="ordered locus">DVU_1564</name>
</gene>
<evidence type="ECO:0000313" key="1">
    <source>
        <dbReference type="EMBL" id="AAS96042.1"/>
    </source>
</evidence>
<dbReference type="KEGG" id="dvu:DVU_1564"/>
<dbReference type="PaxDb" id="882-DVU_1564"/>
<reference evidence="1 2" key="1">
    <citation type="journal article" date="2004" name="Nat. Biotechnol.">
        <title>The genome sequence of the anaerobic, sulfate-reducing bacterium Desulfovibrio vulgaris Hildenborough.</title>
        <authorList>
            <person name="Heidelberg J.F."/>
            <person name="Seshadri R."/>
            <person name="Haveman S.A."/>
            <person name="Hemme C.L."/>
            <person name="Paulsen I.T."/>
            <person name="Kolonay J.F."/>
            <person name="Eisen J.A."/>
            <person name="Ward N."/>
            <person name="Methe B."/>
            <person name="Brinkac L.M."/>
            <person name="Daugherty S.C."/>
            <person name="Deboy R.T."/>
            <person name="Dodson R.J."/>
            <person name="Durkin A.S."/>
            <person name="Madupu R."/>
            <person name="Nelson W.C."/>
            <person name="Sullivan S.A."/>
            <person name="Fouts D."/>
            <person name="Haft D.H."/>
            <person name="Selengut J."/>
            <person name="Peterson J.D."/>
            <person name="Davidsen T.M."/>
            <person name="Zafar N."/>
            <person name="Zhou L."/>
            <person name="Radune D."/>
            <person name="Dimitrov G."/>
            <person name="Hance M."/>
            <person name="Tran K."/>
            <person name="Khouri H."/>
            <person name="Gill J."/>
            <person name="Utterback T.R."/>
            <person name="Feldblyum T.V."/>
            <person name="Wall J.D."/>
            <person name="Voordouw G."/>
            <person name="Fraser C.M."/>
        </authorList>
    </citation>
    <scope>NUCLEOTIDE SEQUENCE [LARGE SCALE GENOMIC DNA]</scope>
    <source>
        <strain evidence="2">ATCC 29579 / DSM 644 / NCIMB 8303 / VKM B-1760 / Hildenborough</strain>
    </source>
</reference>
<proteinExistence type="predicted"/>